<evidence type="ECO:0000313" key="3">
    <source>
        <dbReference type="Proteomes" id="UP000001176"/>
    </source>
</evidence>
<dbReference type="EMBL" id="AM889285">
    <property type="protein sequence ID" value="CAP55148.1"/>
    <property type="molecule type" value="Genomic_DNA"/>
</dbReference>
<dbReference type="NCBIfam" id="NF006749">
    <property type="entry name" value="PRK09272.1-2"/>
    <property type="match status" value="1"/>
</dbReference>
<keyword evidence="1" id="KW-0812">Transmembrane</keyword>
<feature type="transmembrane region" description="Helical" evidence="1">
    <location>
        <begin position="93"/>
        <end position="115"/>
    </location>
</feature>
<keyword evidence="1" id="KW-0472">Membrane</keyword>
<feature type="transmembrane region" description="Helical" evidence="1">
    <location>
        <begin position="34"/>
        <end position="54"/>
    </location>
</feature>
<keyword evidence="1" id="KW-1133">Transmembrane helix</keyword>
<evidence type="ECO:0000256" key="1">
    <source>
        <dbReference type="SAM" id="Phobius"/>
    </source>
</evidence>
<reference evidence="2 3" key="1">
    <citation type="journal article" date="2009" name="BMC Genomics">
        <title>Complete genome sequence of the sugarcane nitrogen-fixing endophyte Gluconacetobacter diazotrophicus Pal5.</title>
        <authorList>
            <person name="Bertalan M."/>
            <person name="Albano R."/>
            <person name="Padua V."/>
            <person name="Rouws L."/>
            <person name="Rojas C."/>
            <person name="Hemerly A."/>
            <person name="Teixeira K."/>
            <person name="Schwab S."/>
            <person name="Araujo J."/>
            <person name="Oliveira A."/>
            <person name="Franca L."/>
            <person name="Magalhaes V."/>
            <person name="Alqueres S."/>
            <person name="Cardoso A."/>
            <person name="Almeida W."/>
            <person name="Loureiro M.M."/>
            <person name="Nogueira E."/>
            <person name="Cidade D."/>
            <person name="Oliveira D."/>
            <person name="Simao T."/>
            <person name="Macedo J."/>
            <person name="Valadao A."/>
            <person name="Dreschsel M."/>
            <person name="Freitas F."/>
            <person name="Vidal M."/>
            <person name="Guedes H."/>
            <person name="Rodrigues E."/>
            <person name="Meneses C."/>
            <person name="Brioso P."/>
            <person name="Pozzer L."/>
            <person name="Figueiredo D."/>
            <person name="Montano H."/>
            <person name="Junior J."/>
            <person name="Filho G."/>
            <person name="Flores V."/>
            <person name="Ferreira B."/>
            <person name="Branco A."/>
            <person name="Gonzalez P."/>
            <person name="Guillobel H."/>
            <person name="Lemos M."/>
            <person name="Seibel L."/>
            <person name="Macedo J."/>
            <person name="Alves-Ferreira M."/>
            <person name="Sachetto-Martins G."/>
            <person name="Coelho A."/>
            <person name="Santos E."/>
            <person name="Amaral G."/>
            <person name="Neves A."/>
            <person name="Pacheco A.B."/>
            <person name="Carvalho D."/>
            <person name="Lery L."/>
            <person name="Bisch P."/>
            <person name="Rossle S.C."/>
            <person name="Urmenyi T."/>
            <person name="Kruger W.V."/>
            <person name="Martins O."/>
            <person name="Baldani J.I."/>
            <person name="Ferreira P.C."/>
        </authorList>
    </citation>
    <scope>NUCLEOTIDE SEQUENCE [LARGE SCALE GENOMIC DNA]</scope>
    <source>
        <strain evidence="3">ATCC 49037 / DSM 5601 / CCUG 37298 / CIP 103539 / LMG 7603 / PAl5</strain>
    </source>
</reference>
<dbReference type="AlphaFoldDB" id="A9HDV3"/>
<dbReference type="Proteomes" id="UP000001176">
    <property type="component" value="Chromosome"/>
</dbReference>
<accession>A9HDV3</accession>
<proteinExistence type="predicted"/>
<feature type="transmembrane region" description="Helical" evidence="1">
    <location>
        <begin position="66"/>
        <end position="87"/>
    </location>
</feature>
<organism evidence="2 3">
    <name type="scientific">Gluconacetobacter diazotrophicus (strain ATCC 49037 / DSM 5601 / CCUG 37298 / CIP 103539 / LMG 7603 / PAl5)</name>
    <dbReference type="NCBI Taxonomy" id="272568"/>
    <lineage>
        <taxon>Bacteria</taxon>
        <taxon>Pseudomonadati</taxon>
        <taxon>Pseudomonadota</taxon>
        <taxon>Alphaproteobacteria</taxon>
        <taxon>Acetobacterales</taxon>
        <taxon>Acetobacteraceae</taxon>
        <taxon>Gluconacetobacter</taxon>
    </lineage>
</organism>
<dbReference type="KEGG" id="gdi:GDI1205"/>
<evidence type="ECO:0000313" key="2">
    <source>
        <dbReference type="EMBL" id="CAP55148.1"/>
    </source>
</evidence>
<dbReference type="InterPro" id="IPR058117">
    <property type="entry name" value="BV97_02767-like"/>
</dbReference>
<protein>
    <submittedName>
        <fullName evidence="2">Putative membrane protein</fullName>
    </submittedName>
</protein>
<gene>
    <name evidence="2" type="ordered locus">GDI1205</name>
</gene>
<name>A9HDV3_GLUDA</name>
<feature type="transmembrane region" description="Helical" evidence="1">
    <location>
        <begin position="7"/>
        <end position="28"/>
    </location>
</feature>
<keyword evidence="3" id="KW-1185">Reference proteome</keyword>
<sequence>MPEGRSMIFFILKAALSGLLIALVSTIARRYPGLGALVASLPLISVFGMIWLWLETKDPVRMESHVGATFWYVIPSLPMFLLIPWMMRHGVQFYMALGLGCGLTVLLYLGMAWLAPKIGVSL</sequence>